<dbReference type="Pfam" id="PF19127">
    <property type="entry name" value="Choline_bind_3"/>
    <property type="match status" value="1"/>
</dbReference>
<evidence type="ECO:0000256" key="1">
    <source>
        <dbReference type="ARBA" id="ARBA00022737"/>
    </source>
</evidence>
<keyword evidence="1" id="KW-0677">Repeat</keyword>
<dbReference type="SUPFAM" id="SSF55797">
    <property type="entry name" value="PR-1-like"/>
    <property type="match status" value="1"/>
</dbReference>
<protein>
    <submittedName>
        <fullName evidence="4">SCP-like protein</fullName>
    </submittedName>
</protein>
<dbReference type="Gene3D" id="2.10.270.10">
    <property type="entry name" value="Cholin Binding"/>
    <property type="match status" value="1"/>
</dbReference>
<dbReference type="PANTHER" id="PTHR31157:SF1">
    <property type="entry name" value="SCP DOMAIN-CONTAINING PROTEIN"/>
    <property type="match status" value="1"/>
</dbReference>
<reference evidence="4 5" key="1">
    <citation type="submission" date="2010-12" db="EMBL/GenBank/DDBJ databases">
        <authorList>
            <person name="Muzny D."/>
            <person name="Qin X."/>
            <person name="Deng J."/>
            <person name="Jiang H."/>
            <person name="Liu Y."/>
            <person name="Qu J."/>
            <person name="Song X.-Z."/>
            <person name="Zhang L."/>
            <person name="Thornton R."/>
            <person name="Coyle M."/>
            <person name="Francisco L."/>
            <person name="Jackson L."/>
            <person name="Javaid M."/>
            <person name="Korchina V."/>
            <person name="Kovar C."/>
            <person name="Mata R."/>
            <person name="Mathew T."/>
            <person name="Ngo R."/>
            <person name="Nguyen L."/>
            <person name="Nguyen N."/>
            <person name="Okwuonu G."/>
            <person name="Ongeri F."/>
            <person name="Pham C."/>
            <person name="Simmons D."/>
            <person name="Wilczek-Boney K."/>
            <person name="Hale W."/>
            <person name="Jakkamsetti A."/>
            <person name="Pham P."/>
            <person name="Ruth R."/>
            <person name="San Lucas F."/>
            <person name="Warren J."/>
            <person name="Zhang J."/>
            <person name="Zhao Z."/>
            <person name="Zhou C."/>
            <person name="Zhu D."/>
            <person name="Lee S."/>
            <person name="Bess C."/>
            <person name="Blankenburg K."/>
            <person name="Forbes L."/>
            <person name="Fu Q."/>
            <person name="Gubbala S."/>
            <person name="Hirani K."/>
            <person name="Jayaseelan J.C."/>
            <person name="Lara F."/>
            <person name="Munidasa M."/>
            <person name="Palculict T."/>
            <person name="Patil S."/>
            <person name="Pu L.-L."/>
            <person name="Saada N."/>
            <person name="Tang L."/>
            <person name="Weissenberger G."/>
            <person name="Zhu Y."/>
            <person name="Hemphill L."/>
            <person name="Shang Y."/>
            <person name="Youmans B."/>
            <person name="Ayvaz T."/>
            <person name="Ross M."/>
            <person name="Santibanez J."/>
            <person name="Aqrawi P."/>
            <person name="Gross S."/>
            <person name="Joshi V."/>
            <person name="Fowler G."/>
            <person name="Nazareth L."/>
            <person name="Reid J."/>
            <person name="Worley K."/>
            <person name="Petrosino J."/>
            <person name="Highlander S."/>
            <person name="Gibbs R."/>
        </authorList>
    </citation>
    <scope>NUCLEOTIDE SEQUENCE [LARGE SCALE GENOMIC DNA]</scope>
    <source>
        <strain evidence="4 5">DSM 3986</strain>
    </source>
</reference>
<dbReference type="PANTHER" id="PTHR31157">
    <property type="entry name" value="SCP DOMAIN-CONTAINING PROTEIN"/>
    <property type="match status" value="1"/>
</dbReference>
<dbReference type="AlphaFoldDB" id="E6LNS5"/>
<dbReference type="SUPFAM" id="SSF69360">
    <property type="entry name" value="Cell wall binding repeat"/>
    <property type="match status" value="1"/>
</dbReference>
<accession>E6LNS5</accession>
<dbReference type="InterPro" id="IPR018337">
    <property type="entry name" value="Cell_wall/Cho-bd_repeat"/>
</dbReference>
<dbReference type="Pfam" id="PF01473">
    <property type="entry name" value="Choline_bind_1"/>
    <property type="match status" value="1"/>
</dbReference>
<dbReference type="InterPro" id="IPR014044">
    <property type="entry name" value="CAP_dom"/>
</dbReference>
<dbReference type="CDD" id="cd05379">
    <property type="entry name" value="CAP_bacterial"/>
    <property type="match status" value="1"/>
</dbReference>
<dbReference type="PROSITE" id="PS51170">
    <property type="entry name" value="CW"/>
    <property type="match status" value="1"/>
</dbReference>
<gene>
    <name evidence="4" type="ORF">HMPREF0381_1610</name>
</gene>
<dbReference type="Gene3D" id="3.40.33.10">
    <property type="entry name" value="CAP"/>
    <property type="match status" value="1"/>
</dbReference>
<evidence type="ECO:0000256" key="2">
    <source>
        <dbReference type="PROSITE-ProRule" id="PRU00591"/>
    </source>
</evidence>
<proteinExistence type="predicted"/>
<dbReference type="EMBL" id="AEPW01000063">
    <property type="protein sequence ID" value="EFU76523.1"/>
    <property type="molecule type" value="Genomic_DNA"/>
</dbReference>
<evidence type="ECO:0000313" key="5">
    <source>
        <dbReference type="Proteomes" id="UP000003434"/>
    </source>
</evidence>
<dbReference type="eggNOG" id="COG2340">
    <property type="taxonomic scope" value="Bacteria"/>
</dbReference>
<dbReference type="Pfam" id="PF00188">
    <property type="entry name" value="CAP"/>
    <property type="match status" value="1"/>
</dbReference>
<dbReference type="InterPro" id="IPR035940">
    <property type="entry name" value="CAP_sf"/>
</dbReference>
<comment type="caution">
    <text evidence="4">The sequence shown here is derived from an EMBL/GenBank/DDBJ whole genome shotgun (WGS) entry which is preliminary data.</text>
</comment>
<organism evidence="4 5">
    <name type="scientific">Lachnoanaerobaculum saburreum DSM 3986</name>
    <dbReference type="NCBI Taxonomy" id="887325"/>
    <lineage>
        <taxon>Bacteria</taxon>
        <taxon>Bacillati</taxon>
        <taxon>Bacillota</taxon>
        <taxon>Clostridia</taxon>
        <taxon>Lachnospirales</taxon>
        <taxon>Lachnospiraceae</taxon>
        <taxon>Lachnoanaerobaculum</taxon>
    </lineage>
</organism>
<name>E6LNS5_9FIRM</name>
<dbReference type="eggNOG" id="COG5263">
    <property type="taxonomic scope" value="Bacteria"/>
</dbReference>
<feature type="repeat" description="Cell wall-binding" evidence="2">
    <location>
        <begin position="58"/>
        <end position="77"/>
    </location>
</feature>
<evidence type="ECO:0000259" key="3">
    <source>
        <dbReference type="Pfam" id="PF00188"/>
    </source>
</evidence>
<evidence type="ECO:0000313" key="4">
    <source>
        <dbReference type="EMBL" id="EFU76523.1"/>
    </source>
</evidence>
<feature type="domain" description="SCP" evidence="3">
    <location>
        <begin position="211"/>
        <end position="320"/>
    </location>
</feature>
<sequence length="326" mass="37165">MFFCIVKGENVMRKGVLFASALLAGTVVMTMPAFASVGSWQRNGIGWWFEYSDGSYVQSSWIDINNNWYYMGSSGYMQTGWLNYGGSWYYLDTTSGNMRMGWIGLNNVWYYLNPFNGGRMDVDTYTPDGYYVDSTGAYQPNSDYSGSTYKTTNNHNRGDNSDTYIYTYNYSGDSSTSNNTTNNSGLDWSKWYSEEESKQIPTAEYEDKIIELVNTERAKRGIPALKKDDRLMNTAHLRANELVQLFSHDRPDGSDFFSAFPSGYNRWGENIAEGQKDPKKVMDSWMHSEGHKKNILNKDFDSIGAGCYNNNGTLEWVQNFGRKSGY</sequence>
<dbReference type="Proteomes" id="UP000003434">
    <property type="component" value="Unassembled WGS sequence"/>
</dbReference>
<dbReference type="HOGENOM" id="CLU_055995_1_0_9"/>